<dbReference type="PANTHER" id="PTHR34948">
    <property type="entry name" value="OS08G0299200 PROTEIN"/>
    <property type="match status" value="1"/>
</dbReference>
<organism evidence="2 3">
    <name type="scientific">Adiantum capillus-veneris</name>
    <name type="common">Maidenhair fern</name>
    <dbReference type="NCBI Taxonomy" id="13818"/>
    <lineage>
        <taxon>Eukaryota</taxon>
        <taxon>Viridiplantae</taxon>
        <taxon>Streptophyta</taxon>
        <taxon>Embryophyta</taxon>
        <taxon>Tracheophyta</taxon>
        <taxon>Polypodiopsida</taxon>
        <taxon>Polypodiidae</taxon>
        <taxon>Polypodiales</taxon>
        <taxon>Pteridineae</taxon>
        <taxon>Pteridaceae</taxon>
        <taxon>Vittarioideae</taxon>
        <taxon>Adiantum</taxon>
    </lineage>
</organism>
<accession>A0A9D4ZB95</accession>
<proteinExistence type="predicted"/>
<dbReference type="Pfam" id="PF01928">
    <property type="entry name" value="CYTH"/>
    <property type="match status" value="1"/>
</dbReference>
<dbReference type="OrthoDB" id="2160189at2759"/>
<evidence type="ECO:0000313" key="3">
    <source>
        <dbReference type="Proteomes" id="UP000886520"/>
    </source>
</evidence>
<dbReference type="InterPro" id="IPR033469">
    <property type="entry name" value="CYTH-like_dom_sf"/>
</dbReference>
<dbReference type="CDD" id="cd07374">
    <property type="entry name" value="CYTH-like_Pase"/>
    <property type="match status" value="1"/>
</dbReference>
<sequence length="204" mass="22991">MEVEVKLRLPTAEAHQRVADLLAAYHQVTHLQQNFFFDGENGELSSKKAVMRLRFYGADSRKCIASLKGKATIANGISTVSEEEEEVADAASARACVAEPRHLLALDSTLINRITQDFQVQNFICLGSFRNVRNVFHWENLVLELDETQYDFGTAYEIECETSDPEHARSVLEDFLNHHGIPFSYSTSSKFAMFRAGKLPDMQA</sequence>
<dbReference type="Gene3D" id="2.40.320.10">
    <property type="entry name" value="Hypothetical Protein Pfu-838710-001"/>
    <property type="match status" value="1"/>
</dbReference>
<feature type="domain" description="CYTH" evidence="1">
    <location>
        <begin position="1"/>
        <end position="198"/>
    </location>
</feature>
<dbReference type="SMART" id="SM01118">
    <property type="entry name" value="CYTH"/>
    <property type="match status" value="1"/>
</dbReference>
<evidence type="ECO:0000313" key="2">
    <source>
        <dbReference type="EMBL" id="KAI5069158.1"/>
    </source>
</evidence>
<dbReference type="AlphaFoldDB" id="A0A9D4ZB95"/>
<dbReference type="PROSITE" id="PS51707">
    <property type="entry name" value="CYTH"/>
    <property type="match status" value="1"/>
</dbReference>
<reference evidence="2" key="1">
    <citation type="submission" date="2021-01" db="EMBL/GenBank/DDBJ databases">
        <title>Adiantum capillus-veneris genome.</title>
        <authorList>
            <person name="Fang Y."/>
            <person name="Liao Q."/>
        </authorList>
    </citation>
    <scope>NUCLEOTIDE SEQUENCE</scope>
    <source>
        <strain evidence="2">H3</strain>
        <tissue evidence="2">Leaf</tissue>
    </source>
</reference>
<dbReference type="EMBL" id="JABFUD020000015">
    <property type="protein sequence ID" value="KAI5069158.1"/>
    <property type="molecule type" value="Genomic_DNA"/>
</dbReference>
<gene>
    <name evidence="2" type="ORF">GOP47_0015459</name>
</gene>
<evidence type="ECO:0000259" key="1">
    <source>
        <dbReference type="PROSITE" id="PS51707"/>
    </source>
</evidence>
<protein>
    <recommendedName>
        <fullName evidence="1">CYTH domain-containing protein</fullName>
    </recommendedName>
</protein>
<dbReference type="SUPFAM" id="SSF55154">
    <property type="entry name" value="CYTH-like phosphatases"/>
    <property type="match status" value="1"/>
</dbReference>
<dbReference type="Proteomes" id="UP000886520">
    <property type="component" value="Chromosome 15"/>
</dbReference>
<dbReference type="InterPro" id="IPR023577">
    <property type="entry name" value="CYTH_domain"/>
</dbReference>
<name>A0A9D4ZB95_ADICA</name>
<dbReference type="PANTHER" id="PTHR34948:SF2">
    <property type="entry name" value="TRIPHOSPHATE TUNNEL METALLOENZYME 3"/>
    <property type="match status" value="1"/>
</dbReference>
<dbReference type="GO" id="GO:0016462">
    <property type="term" value="F:pyrophosphatase activity"/>
    <property type="evidence" value="ECO:0007669"/>
    <property type="project" value="UniProtKB-ARBA"/>
</dbReference>
<keyword evidence="3" id="KW-1185">Reference proteome</keyword>
<comment type="caution">
    <text evidence="2">The sequence shown here is derived from an EMBL/GenBank/DDBJ whole genome shotgun (WGS) entry which is preliminary data.</text>
</comment>